<gene>
    <name evidence="1" type="ORF">DHV22_00550</name>
</gene>
<dbReference type="Proteomes" id="UP000263268">
    <property type="component" value="Unassembled WGS sequence"/>
</dbReference>
<sequence>VNKMQKIQIDQECKFLKDIESSSTAFMGTNKGIYNLLNTIGALKLWTKGIKPSRQFKLRNVKLYFGITGNAETLLYKLETINKIIKGDL</sequence>
<name>A0A3D6BM01_9FLAO</name>
<feature type="non-terminal residue" evidence="1">
    <location>
        <position position="1"/>
    </location>
</feature>
<proteinExistence type="predicted"/>
<protein>
    <submittedName>
        <fullName evidence="1">Uncharacterized protein</fullName>
    </submittedName>
</protein>
<organism evidence="1 2">
    <name type="scientific">Xanthomarina gelatinilytica</name>
    <dbReference type="NCBI Taxonomy" id="1137281"/>
    <lineage>
        <taxon>Bacteria</taxon>
        <taxon>Pseudomonadati</taxon>
        <taxon>Bacteroidota</taxon>
        <taxon>Flavobacteriia</taxon>
        <taxon>Flavobacteriales</taxon>
        <taxon>Flavobacteriaceae</taxon>
        <taxon>Xanthomarina</taxon>
    </lineage>
</organism>
<comment type="caution">
    <text evidence="1">The sequence shown here is derived from an EMBL/GenBank/DDBJ whole genome shotgun (WGS) entry which is preliminary data.</text>
</comment>
<evidence type="ECO:0000313" key="1">
    <source>
        <dbReference type="EMBL" id="HCY80193.1"/>
    </source>
</evidence>
<dbReference type="EMBL" id="DPRK01000013">
    <property type="protein sequence ID" value="HCY80193.1"/>
    <property type="molecule type" value="Genomic_DNA"/>
</dbReference>
<dbReference type="AlphaFoldDB" id="A0A3D6BM01"/>
<evidence type="ECO:0000313" key="2">
    <source>
        <dbReference type="Proteomes" id="UP000263268"/>
    </source>
</evidence>
<accession>A0A3D6BM01</accession>
<reference evidence="1 2" key="1">
    <citation type="journal article" date="2018" name="Nat. Biotechnol.">
        <title>A standardized bacterial taxonomy based on genome phylogeny substantially revises the tree of life.</title>
        <authorList>
            <person name="Parks D.H."/>
            <person name="Chuvochina M."/>
            <person name="Waite D.W."/>
            <person name="Rinke C."/>
            <person name="Skarshewski A."/>
            <person name="Chaumeil P.A."/>
            <person name="Hugenholtz P."/>
        </authorList>
    </citation>
    <scope>NUCLEOTIDE SEQUENCE [LARGE SCALE GENOMIC DNA]</scope>
    <source>
        <strain evidence="1">UBA10227</strain>
    </source>
</reference>